<gene>
    <name evidence="8" type="ORF">PENSTE_c001G04044</name>
</gene>
<dbReference type="GO" id="GO:0008270">
    <property type="term" value="F:zinc ion binding"/>
    <property type="evidence" value="ECO:0007669"/>
    <property type="project" value="InterPro"/>
</dbReference>
<evidence type="ECO:0000256" key="1">
    <source>
        <dbReference type="ARBA" id="ARBA00004123"/>
    </source>
</evidence>
<keyword evidence="9" id="KW-1185">Reference proteome</keyword>
<dbReference type="OrthoDB" id="4364669at2759"/>
<dbReference type="AlphaFoldDB" id="A0A1V6TYC3"/>
<protein>
    <recommendedName>
        <fullName evidence="7">Zn(2)-C6 fungal-type domain-containing protein</fullName>
    </recommendedName>
</protein>
<feature type="region of interest" description="Disordered" evidence="6">
    <location>
        <begin position="33"/>
        <end position="75"/>
    </location>
</feature>
<dbReference type="CDD" id="cd00067">
    <property type="entry name" value="GAL4"/>
    <property type="match status" value="1"/>
</dbReference>
<feature type="domain" description="Zn(2)-C6 fungal-type" evidence="7">
    <location>
        <begin position="7"/>
        <end position="28"/>
    </location>
</feature>
<dbReference type="EMBL" id="MLKD01000001">
    <property type="protein sequence ID" value="OQE31325.1"/>
    <property type="molecule type" value="Genomic_DNA"/>
</dbReference>
<sequence>MRTPFLTCRRRHVKCDERKPTCVNCSKKARKSQYATADTQTAHNRTHEKPRLSPLSQIGERLSHTRGPASSPKNYYDTPTGSLDNVEYAAQPLEPATSEDVVSPFLATLGSVLLDADSIQNCPDFQLHTTLIEPLEDPEQASYSPHALRVDHQIKLSGAEISIFQNYVDNVSLWVDSFSHDQPLHRRVPILALRCMPLLQSCLALSAKQIDLIGLSASYGLREGDSVRYYRLALNAIRKLLLHPGSAHSDDILAACIILSTYEMIDVVGESLGSHLTGVASLLQTRQVYGNVAGIRGSCYWTWYRHETWAALCTGRRLSLDETYWQPEPLDSFDHLTPEEIANRVIFLFGQCVNFCNDDTKLIPEADQTSGVREQKAAVLSQLLDEWKTKLPPSMTCFASEDPPEPDTGDVDTFGASWFLFPQSGQF</sequence>
<dbReference type="Pfam" id="PF00172">
    <property type="entry name" value="Zn_clus"/>
    <property type="match status" value="1"/>
</dbReference>
<evidence type="ECO:0000313" key="8">
    <source>
        <dbReference type="EMBL" id="OQE31325.1"/>
    </source>
</evidence>
<evidence type="ECO:0000256" key="2">
    <source>
        <dbReference type="ARBA" id="ARBA00023015"/>
    </source>
</evidence>
<reference evidence="9" key="1">
    <citation type="journal article" date="2017" name="Nat. Microbiol.">
        <title>Global analysis of biosynthetic gene clusters reveals vast potential of secondary metabolite production in Penicillium species.</title>
        <authorList>
            <person name="Nielsen J.C."/>
            <person name="Grijseels S."/>
            <person name="Prigent S."/>
            <person name="Ji B."/>
            <person name="Dainat J."/>
            <person name="Nielsen K.F."/>
            <person name="Frisvad J.C."/>
            <person name="Workman M."/>
            <person name="Nielsen J."/>
        </authorList>
    </citation>
    <scope>NUCLEOTIDE SEQUENCE [LARGE SCALE GENOMIC DNA]</scope>
    <source>
        <strain evidence="9">IBT 24891</strain>
    </source>
</reference>
<name>A0A1V6TYC3_9EURO</name>
<keyword evidence="5" id="KW-0539">Nucleus</keyword>
<dbReference type="GO" id="GO:0000976">
    <property type="term" value="F:transcription cis-regulatory region binding"/>
    <property type="evidence" value="ECO:0007669"/>
    <property type="project" value="TreeGrafter"/>
</dbReference>
<evidence type="ECO:0000313" key="9">
    <source>
        <dbReference type="Proteomes" id="UP000191285"/>
    </source>
</evidence>
<evidence type="ECO:0000259" key="7">
    <source>
        <dbReference type="Pfam" id="PF00172"/>
    </source>
</evidence>
<comment type="subcellular location">
    <subcellularLocation>
        <location evidence="1">Nucleus</location>
    </subcellularLocation>
</comment>
<evidence type="ECO:0000256" key="3">
    <source>
        <dbReference type="ARBA" id="ARBA00023125"/>
    </source>
</evidence>
<dbReference type="Gene3D" id="4.10.240.10">
    <property type="entry name" value="Zn(2)-C6 fungal-type DNA-binding domain"/>
    <property type="match status" value="1"/>
</dbReference>
<dbReference type="GO" id="GO:0005634">
    <property type="term" value="C:nucleus"/>
    <property type="evidence" value="ECO:0007669"/>
    <property type="project" value="UniProtKB-SubCell"/>
</dbReference>
<dbReference type="GO" id="GO:0000981">
    <property type="term" value="F:DNA-binding transcription factor activity, RNA polymerase II-specific"/>
    <property type="evidence" value="ECO:0007669"/>
    <property type="project" value="InterPro"/>
</dbReference>
<dbReference type="GO" id="GO:0045944">
    <property type="term" value="P:positive regulation of transcription by RNA polymerase II"/>
    <property type="evidence" value="ECO:0007669"/>
    <property type="project" value="TreeGrafter"/>
</dbReference>
<dbReference type="InterPro" id="IPR036864">
    <property type="entry name" value="Zn2-C6_fun-type_DNA-bd_sf"/>
</dbReference>
<dbReference type="Proteomes" id="UP000191285">
    <property type="component" value="Unassembled WGS sequence"/>
</dbReference>
<dbReference type="STRING" id="303698.A0A1V6TYC3"/>
<dbReference type="InterPro" id="IPR021858">
    <property type="entry name" value="Fun_TF"/>
</dbReference>
<feature type="compositionally biased region" description="Polar residues" evidence="6">
    <location>
        <begin position="33"/>
        <end position="43"/>
    </location>
</feature>
<dbReference type="CDD" id="cd12148">
    <property type="entry name" value="fungal_TF_MHR"/>
    <property type="match status" value="1"/>
</dbReference>
<organism evidence="8 9">
    <name type="scientific">Penicillium steckii</name>
    <dbReference type="NCBI Taxonomy" id="303698"/>
    <lineage>
        <taxon>Eukaryota</taxon>
        <taxon>Fungi</taxon>
        <taxon>Dikarya</taxon>
        <taxon>Ascomycota</taxon>
        <taxon>Pezizomycotina</taxon>
        <taxon>Eurotiomycetes</taxon>
        <taxon>Eurotiomycetidae</taxon>
        <taxon>Eurotiales</taxon>
        <taxon>Aspergillaceae</taxon>
        <taxon>Penicillium</taxon>
    </lineage>
</organism>
<comment type="caution">
    <text evidence="8">The sequence shown here is derived from an EMBL/GenBank/DDBJ whole genome shotgun (WGS) entry which is preliminary data.</text>
</comment>
<dbReference type="InterPro" id="IPR001138">
    <property type="entry name" value="Zn2Cys6_DnaBD"/>
</dbReference>
<dbReference type="SUPFAM" id="SSF57701">
    <property type="entry name" value="Zn2/Cys6 DNA-binding domain"/>
    <property type="match status" value="1"/>
</dbReference>
<evidence type="ECO:0000256" key="5">
    <source>
        <dbReference type="ARBA" id="ARBA00023242"/>
    </source>
</evidence>
<dbReference type="PANTHER" id="PTHR37534">
    <property type="entry name" value="TRANSCRIPTIONAL ACTIVATOR PROTEIN UGA3"/>
    <property type="match status" value="1"/>
</dbReference>
<keyword evidence="4" id="KW-0804">Transcription</keyword>
<evidence type="ECO:0000256" key="4">
    <source>
        <dbReference type="ARBA" id="ARBA00023163"/>
    </source>
</evidence>
<keyword evidence="2" id="KW-0805">Transcription regulation</keyword>
<dbReference type="Pfam" id="PF11951">
    <property type="entry name" value="Fungal_trans_2"/>
    <property type="match status" value="1"/>
</dbReference>
<dbReference type="PANTHER" id="PTHR37534:SF2">
    <property type="entry name" value="N-ACETYLTRANSFERASE DOMAIN-CONTAINING PROTEIN"/>
    <property type="match status" value="1"/>
</dbReference>
<accession>A0A1V6TYC3</accession>
<keyword evidence="3" id="KW-0238">DNA-binding</keyword>
<evidence type="ECO:0000256" key="6">
    <source>
        <dbReference type="SAM" id="MobiDB-lite"/>
    </source>
</evidence>
<proteinExistence type="predicted"/>